<dbReference type="InterPro" id="IPR044751">
    <property type="entry name" value="Ion_transp-like_CBS"/>
</dbReference>
<keyword evidence="4 10" id="KW-0812">Transmembrane</keyword>
<dbReference type="InterPro" id="IPR036318">
    <property type="entry name" value="FAD-bd_PCMH-like_sf"/>
</dbReference>
<protein>
    <submittedName>
        <fullName evidence="15">Hemolysin, contains CBS domains</fullName>
    </submittedName>
</protein>
<dbReference type="Pfam" id="PF03471">
    <property type="entry name" value="CorC_HlyC"/>
    <property type="match status" value="1"/>
</dbReference>
<dbReference type="Gene3D" id="3.30.465.10">
    <property type="match status" value="1"/>
</dbReference>
<keyword evidence="7 9" id="KW-0129">CBS domain</keyword>
<keyword evidence="8 10" id="KW-0472">Membrane</keyword>
<evidence type="ECO:0000256" key="6">
    <source>
        <dbReference type="ARBA" id="ARBA00022989"/>
    </source>
</evidence>
<feature type="domain" description="CBS" evidence="13">
    <location>
        <begin position="272"/>
        <end position="329"/>
    </location>
</feature>
<evidence type="ECO:0000256" key="1">
    <source>
        <dbReference type="ARBA" id="ARBA00004651"/>
    </source>
</evidence>
<dbReference type="SUPFAM" id="SSF56176">
    <property type="entry name" value="FAD-binding/transporter-associated domain-like"/>
    <property type="match status" value="1"/>
</dbReference>
<proteinExistence type="inferred from homology"/>
<feature type="domain" description="CBS" evidence="13">
    <location>
        <begin position="207"/>
        <end position="267"/>
    </location>
</feature>
<dbReference type="SMART" id="SM01091">
    <property type="entry name" value="CorC_HlyC"/>
    <property type="match status" value="1"/>
</dbReference>
<feature type="transmembrane region" description="Helical" evidence="12">
    <location>
        <begin position="61"/>
        <end position="85"/>
    </location>
</feature>
<evidence type="ECO:0000313" key="16">
    <source>
        <dbReference type="Proteomes" id="UP000198802"/>
    </source>
</evidence>
<organism evidence="15 16">
    <name type="scientific">Parafrankia irregularis</name>
    <dbReference type="NCBI Taxonomy" id="795642"/>
    <lineage>
        <taxon>Bacteria</taxon>
        <taxon>Bacillati</taxon>
        <taxon>Actinomycetota</taxon>
        <taxon>Actinomycetes</taxon>
        <taxon>Frankiales</taxon>
        <taxon>Frankiaceae</taxon>
        <taxon>Parafrankia</taxon>
    </lineage>
</organism>
<dbReference type="InterPro" id="IPR046342">
    <property type="entry name" value="CBS_dom_sf"/>
</dbReference>
<dbReference type="EMBL" id="FAOZ01000001">
    <property type="protein sequence ID" value="CUU53828.1"/>
    <property type="molecule type" value="Genomic_DNA"/>
</dbReference>
<comment type="similarity">
    <text evidence="2">Belongs to the UPF0053 family.</text>
</comment>
<keyword evidence="6 10" id="KW-1133">Transmembrane helix</keyword>
<dbReference type="PANTHER" id="PTHR22777">
    <property type="entry name" value="HEMOLYSIN-RELATED"/>
    <property type="match status" value="1"/>
</dbReference>
<keyword evidence="3" id="KW-1003">Cell membrane</keyword>
<dbReference type="Proteomes" id="UP000198802">
    <property type="component" value="Unassembled WGS sequence"/>
</dbReference>
<dbReference type="PROSITE" id="PS51846">
    <property type="entry name" value="CNNM"/>
    <property type="match status" value="1"/>
</dbReference>
<evidence type="ECO:0000256" key="5">
    <source>
        <dbReference type="ARBA" id="ARBA00022737"/>
    </source>
</evidence>
<dbReference type="SMART" id="SM00116">
    <property type="entry name" value="CBS"/>
    <property type="match status" value="2"/>
</dbReference>
<dbReference type="AlphaFoldDB" id="A0A0S4QE92"/>
<gene>
    <name evidence="15" type="ORF">Ga0074812_101326</name>
</gene>
<evidence type="ECO:0000256" key="11">
    <source>
        <dbReference type="SAM" id="MobiDB-lite"/>
    </source>
</evidence>
<feature type="domain" description="CNNM transmembrane" evidence="14">
    <location>
        <begin position="1"/>
        <end position="188"/>
    </location>
</feature>
<dbReference type="InterPro" id="IPR002550">
    <property type="entry name" value="CNNM"/>
</dbReference>
<dbReference type="SUPFAM" id="SSF54631">
    <property type="entry name" value="CBS-domain pair"/>
    <property type="match status" value="1"/>
</dbReference>
<dbReference type="GO" id="GO:0005886">
    <property type="term" value="C:plasma membrane"/>
    <property type="evidence" value="ECO:0007669"/>
    <property type="project" value="UniProtKB-SubCell"/>
</dbReference>
<accession>A0A0S4QE92</accession>
<feature type="transmembrane region" description="Helical" evidence="12">
    <location>
        <begin position="92"/>
        <end position="114"/>
    </location>
</feature>
<dbReference type="GO" id="GO:0050660">
    <property type="term" value="F:flavin adenine dinucleotide binding"/>
    <property type="evidence" value="ECO:0007669"/>
    <property type="project" value="InterPro"/>
</dbReference>
<evidence type="ECO:0000259" key="14">
    <source>
        <dbReference type="PROSITE" id="PS51846"/>
    </source>
</evidence>
<evidence type="ECO:0000259" key="13">
    <source>
        <dbReference type="PROSITE" id="PS51371"/>
    </source>
</evidence>
<evidence type="ECO:0000313" key="15">
    <source>
        <dbReference type="EMBL" id="CUU53828.1"/>
    </source>
</evidence>
<dbReference type="PROSITE" id="PS51371">
    <property type="entry name" value="CBS"/>
    <property type="match status" value="2"/>
</dbReference>
<dbReference type="InterPro" id="IPR005170">
    <property type="entry name" value="Transptr-assoc_dom"/>
</dbReference>
<keyword evidence="5" id="KW-0677">Repeat</keyword>
<comment type="subcellular location">
    <subcellularLocation>
        <location evidence="1">Cell membrane</location>
        <topology evidence="1">Multi-pass membrane protein</topology>
    </subcellularLocation>
</comment>
<dbReference type="PANTHER" id="PTHR22777:SF32">
    <property type="entry name" value="UPF0053 INNER MEMBRANE PROTEIN YFJD"/>
    <property type="match status" value="1"/>
</dbReference>
<evidence type="ECO:0000256" key="2">
    <source>
        <dbReference type="ARBA" id="ARBA00006337"/>
    </source>
</evidence>
<dbReference type="InterPro" id="IPR000644">
    <property type="entry name" value="CBS_dom"/>
</dbReference>
<dbReference type="InterPro" id="IPR016169">
    <property type="entry name" value="FAD-bd_PCMH_sub2"/>
</dbReference>
<feature type="region of interest" description="Disordered" evidence="11">
    <location>
        <begin position="414"/>
        <end position="452"/>
    </location>
</feature>
<evidence type="ECO:0000256" key="3">
    <source>
        <dbReference type="ARBA" id="ARBA00022475"/>
    </source>
</evidence>
<evidence type="ECO:0000256" key="4">
    <source>
        <dbReference type="ARBA" id="ARBA00022692"/>
    </source>
</evidence>
<dbReference type="Pfam" id="PF00571">
    <property type="entry name" value="CBS"/>
    <property type="match status" value="2"/>
</dbReference>
<evidence type="ECO:0000256" key="7">
    <source>
        <dbReference type="ARBA" id="ARBA00023122"/>
    </source>
</evidence>
<dbReference type="RefSeq" id="WP_091270771.1">
    <property type="nucleotide sequence ID" value="NZ_FAOZ01000001.1"/>
</dbReference>
<evidence type="ECO:0000256" key="12">
    <source>
        <dbReference type="SAM" id="Phobius"/>
    </source>
</evidence>
<name>A0A0S4QE92_9ACTN</name>
<dbReference type="Pfam" id="PF01595">
    <property type="entry name" value="CNNM"/>
    <property type="match status" value="1"/>
</dbReference>
<dbReference type="CDD" id="cd04590">
    <property type="entry name" value="CBS_pair_CorC_HlyC_assoc"/>
    <property type="match status" value="1"/>
</dbReference>
<reference evidence="16" key="1">
    <citation type="submission" date="2015-11" db="EMBL/GenBank/DDBJ databases">
        <authorList>
            <person name="Varghese N."/>
        </authorList>
    </citation>
    <scope>NUCLEOTIDE SEQUENCE [LARGE SCALE GENOMIC DNA]</scope>
    <source>
        <strain evidence="16">DSM 45899</strain>
    </source>
</reference>
<evidence type="ECO:0000256" key="9">
    <source>
        <dbReference type="PROSITE-ProRule" id="PRU00703"/>
    </source>
</evidence>
<evidence type="ECO:0000256" key="8">
    <source>
        <dbReference type="ARBA" id="ARBA00023136"/>
    </source>
</evidence>
<sequence length="452" mass="47651">MESGDLLLVFIAAVAALAAAGLGAVDAALTRVSRVSVEQFGRQHKAGAANLARVVADPGRYLALLLLLRIVGEMVAAACITVLAVHAYGAGFAAVGLGSLVSTLVAYILVGVMFRTLGRQHAPAVSLATAGLTIRLARIFGPLPRLLIAFGNAVTPGPGYRDGPFASEAELRDLVDLAEENEVIEPEERDMIASVFELGDTLVREVMVPRPDMLFIESDKSVRQAISLALRSGFSRIPVIGESVDDVVGIAFLKDMVGWEREGREDSRVAEIMRAPVLVPESKPADDLLREMQASRTHMAVVIDEYGGTAGLVTIEDILEEIVGEITDEYDSATPPVEWLDDDTARVTARLDVDDLAELFGVEDVPGARDVETVGGLLASALGRVPIPGATADVAGLRLSAERAAGRRNQIGTVVVRRLTPSTRDPDAPEGPAGPGGTDGADGPEQSRKVTS</sequence>
<keyword evidence="16" id="KW-1185">Reference proteome</keyword>
<dbReference type="FunFam" id="3.10.580.10:FF:000002">
    <property type="entry name" value="Magnesium/cobalt efflux protein CorC"/>
    <property type="match status" value="1"/>
</dbReference>
<evidence type="ECO:0000256" key="10">
    <source>
        <dbReference type="PROSITE-ProRule" id="PRU01193"/>
    </source>
</evidence>
<dbReference type="Gene3D" id="3.10.580.10">
    <property type="entry name" value="CBS-domain"/>
    <property type="match status" value="1"/>
</dbReference>